<sequence>MRALLKVTGPLESAYHRERGTKLNLSSSLGRLTGYLGVYRQFPILPGSSNLTASKVEVNQTQATEQIEMLAAQCCEAQPFSAAGTAEGPAVTPAGWKKLESQWQEFCMNPSCSRWTKERKPPGCRGDQRSLLNN</sequence>
<name>A0A1V4KTI6_PATFA</name>
<dbReference type="EMBL" id="LSYS01001700">
    <property type="protein sequence ID" value="OPJ87784.1"/>
    <property type="molecule type" value="Genomic_DNA"/>
</dbReference>
<proteinExistence type="predicted"/>
<keyword evidence="2" id="KW-1185">Reference proteome</keyword>
<dbReference type="AlphaFoldDB" id="A0A1V4KTI6"/>
<protein>
    <submittedName>
        <fullName evidence="1">Uncharacterized protein</fullName>
    </submittedName>
</protein>
<reference evidence="1 2" key="1">
    <citation type="submission" date="2016-02" db="EMBL/GenBank/DDBJ databases">
        <title>Band-tailed pigeon sequencing and assembly.</title>
        <authorList>
            <person name="Soares A.E."/>
            <person name="Novak B.J."/>
            <person name="Rice E.S."/>
            <person name="O'Connell B."/>
            <person name="Chang D."/>
            <person name="Weber S."/>
            <person name="Shapiro B."/>
        </authorList>
    </citation>
    <scope>NUCLEOTIDE SEQUENCE [LARGE SCALE GENOMIC DNA]</scope>
    <source>
        <strain evidence="1">BTP2013</strain>
        <tissue evidence="1">Blood</tissue>
    </source>
</reference>
<dbReference type="Proteomes" id="UP000190648">
    <property type="component" value="Unassembled WGS sequence"/>
</dbReference>
<evidence type="ECO:0000313" key="1">
    <source>
        <dbReference type="EMBL" id="OPJ87784.1"/>
    </source>
</evidence>
<evidence type="ECO:0000313" key="2">
    <source>
        <dbReference type="Proteomes" id="UP000190648"/>
    </source>
</evidence>
<organism evidence="1 2">
    <name type="scientific">Patagioenas fasciata monilis</name>
    <dbReference type="NCBI Taxonomy" id="372326"/>
    <lineage>
        <taxon>Eukaryota</taxon>
        <taxon>Metazoa</taxon>
        <taxon>Chordata</taxon>
        <taxon>Craniata</taxon>
        <taxon>Vertebrata</taxon>
        <taxon>Euteleostomi</taxon>
        <taxon>Archelosauria</taxon>
        <taxon>Archosauria</taxon>
        <taxon>Dinosauria</taxon>
        <taxon>Saurischia</taxon>
        <taxon>Theropoda</taxon>
        <taxon>Coelurosauria</taxon>
        <taxon>Aves</taxon>
        <taxon>Neognathae</taxon>
        <taxon>Neoaves</taxon>
        <taxon>Columbimorphae</taxon>
        <taxon>Columbiformes</taxon>
        <taxon>Columbidae</taxon>
        <taxon>Patagioenas</taxon>
    </lineage>
</organism>
<gene>
    <name evidence="1" type="ORF">AV530_001180</name>
</gene>
<comment type="caution">
    <text evidence="1">The sequence shown here is derived from an EMBL/GenBank/DDBJ whole genome shotgun (WGS) entry which is preliminary data.</text>
</comment>
<accession>A0A1V4KTI6</accession>